<name>A0A1M6KUY7_9RHOB</name>
<sequence>MTRGEIDTIAARLPGAVLSGPGELDAWKIGGKMFACFSHTETRDRNTGHVVLRCSDSDSARMLIDAGVGRKPAYFRGAWLHLDLPDLDPDEARHRIAVSYDTVRAGLTKKAQAALPPREEDR</sequence>
<dbReference type="SUPFAM" id="SSF142906">
    <property type="entry name" value="YjbR-like"/>
    <property type="match status" value="1"/>
</dbReference>
<dbReference type="RefSeq" id="WP_073129606.1">
    <property type="nucleotide sequence ID" value="NZ_FQZA01000013.1"/>
</dbReference>
<protein>
    <submittedName>
        <fullName evidence="1">Predicted DNA-binding protein, MmcQ/YjbR family</fullName>
    </submittedName>
</protein>
<accession>A0A1M6KUY7</accession>
<proteinExistence type="predicted"/>
<gene>
    <name evidence="1" type="ORF">SAMN04488012_11333</name>
</gene>
<keyword evidence="1" id="KW-0238">DNA-binding</keyword>
<organism evidence="1 2">
    <name type="scientific">Palleronia salina</name>
    <dbReference type="NCBI Taxonomy" id="313368"/>
    <lineage>
        <taxon>Bacteria</taxon>
        <taxon>Pseudomonadati</taxon>
        <taxon>Pseudomonadota</taxon>
        <taxon>Alphaproteobacteria</taxon>
        <taxon>Rhodobacterales</taxon>
        <taxon>Roseobacteraceae</taxon>
        <taxon>Palleronia</taxon>
    </lineage>
</organism>
<reference evidence="1 2" key="1">
    <citation type="submission" date="2016-11" db="EMBL/GenBank/DDBJ databases">
        <authorList>
            <person name="Jaros S."/>
            <person name="Januszkiewicz K."/>
            <person name="Wedrychowicz H."/>
        </authorList>
    </citation>
    <scope>NUCLEOTIDE SEQUENCE [LARGE SCALE GENOMIC DNA]</scope>
    <source>
        <strain evidence="1 2">DSM 26892</strain>
    </source>
</reference>
<dbReference type="EMBL" id="FQZA01000013">
    <property type="protein sequence ID" value="SHJ62690.1"/>
    <property type="molecule type" value="Genomic_DNA"/>
</dbReference>
<dbReference type="GO" id="GO:0003677">
    <property type="term" value="F:DNA binding"/>
    <property type="evidence" value="ECO:0007669"/>
    <property type="project" value="UniProtKB-KW"/>
</dbReference>
<dbReference type="Pfam" id="PF04237">
    <property type="entry name" value="YjbR"/>
    <property type="match status" value="1"/>
</dbReference>
<dbReference type="STRING" id="313368.SAMN04488012_11333"/>
<dbReference type="Proteomes" id="UP000184040">
    <property type="component" value="Unassembled WGS sequence"/>
</dbReference>
<keyword evidence="2" id="KW-1185">Reference proteome</keyword>
<dbReference type="InterPro" id="IPR038056">
    <property type="entry name" value="YjbR-like_sf"/>
</dbReference>
<dbReference type="AlphaFoldDB" id="A0A1M6KUY7"/>
<evidence type="ECO:0000313" key="1">
    <source>
        <dbReference type="EMBL" id="SHJ62690.1"/>
    </source>
</evidence>
<dbReference type="Gene3D" id="3.90.1150.30">
    <property type="match status" value="1"/>
</dbReference>
<evidence type="ECO:0000313" key="2">
    <source>
        <dbReference type="Proteomes" id="UP000184040"/>
    </source>
</evidence>
<dbReference type="InterPro" id="IPR058532">
    <property type="entry name" value="YjbR/MT2646/Rv2570-like"/>
</dbReference>